<evidence type="ECO:0000259" key="13">
    <source>
        <dbReference type="PROSITE" id="PS51283"/>
    </source>
</evidence>
<evidence type="ECO:0000256" key="6">
    <source>
        <dbReference type="ARBA" id="ARBA00023006"/>
    </source>
</evidence>
<feature type="domain" description="PX" evidence="11">
    <location>
        <begin position="89"/>
        <end position="209"/>
    </location>
</feature>
<dbReference type="InterPro" id="IPR001683">
    <property type="entry name" value="PX_dom"/>
</dbReference>
<feature type="region of interest" description="Disordered" evidence="10">
    <location>
        <begin position="1613"/>
        <end position="1641"/>
    </location>
</feature>
<dbReference type="InterPro" id="IPR027267">
    <property type="entry name" value="AH/BAR_dom_sf"/>
</dbReference>
<name>A0A438N9Z1_EXOME</name>
<feature type="compositionally biased region" description="Low complexity" evidence="10">
    <location>
        <begin position="28"/>
        <end position="53"/>
    </location>
</feature>
<dbReference type="VEuPathDB" id="FungiDB:PV10_07516"/>
<dbReference type="InterPro" id="IPR001394">
    <property type="entry name" value="Peptidase_C19_UCH"/>
</dbReference>
<evidence type="ECO:0000313" key="14">
    <source>
        <dbReference type="EMBL" id="RVX72444.1"/>
    </source>
</evidence>
<feature type="domain" description="DUSP" evidence="13">
    <location>
        <begin position="780"/>
        <end position="904"/>
    </location>
</feature>
<evidence type="ECO:0000256" key="8">
    <source>
        <dbReference type="ARBA" id="ARBA00023136"/>
    </source>
</evidence>
<dbReference type="EMBL" id="NAJM01000012">
    <property type="protein sequence ID" value="RVX72444.1"/>
    <property type="molecule type" value="Genomic_DNA"/>
</dbReference>
<dbReference type="PROSITE" id="PS00972">
    <property type="entry name" value="USP_1"/>
    <property type="match status" value="1"/>
</dbReference>
<dbReference type="GO" id="GO:0016579">
    <property type="term" value="P:protein deubiquitination"/>
    <property type="evidence" value="ECO:0007669"/>
    <property type="project" value="InterPro"/>
</dbReference>
<feature type="compositionally biased region" description="Polar residues" evidence="10">
    <location>
        <begin position="1620"/>
        <end position="1634"/>
    </location>
</feature>
<dbReference type="InterPro" id="IPR006615">
    <property type="entry name" value="Pept_C19_DUSP"/>
</dbReference>
<dbReference type="VEuPathDB" id="FungiDB:PV10_07515"/>
<dbReference type="Gene3D" id="3.30.1520.10">
    <property type="entry name" value="Phox-like domain"/>
    <property type="match status" value="1"/>
</dbReference>
<dbReference type="GO" id="GO:0004843">
    <property type="term" value="F:cysteine-type deubiquitinase activity"/>
    <property type="evidence" value="ECO:0007669"/>
    <property type="project" value="InterPro"/>
</dbReference>
<reference evidence="14 15" key="1">
    <citation type="submission" date="2017-03" db="EMBL/GenBank/DDBJ databases">
        <title>Genomes of endolithic fungi from Antarctica.</title>
        <authorList>
            <person name="Coleine C."/>
            <person name="Masonjones S."/>
            <person name="Stajich J.E."/>
        </authorList>
    </citation>
    <scope>NUCLEOTIDE SEQUENCE [LARGE SCALE GENOMIC DNA]</scope>
    <source>
        <strain evidence="14 15">CCFEE 6314</strain>
    </source>
</reference>
<dbReference type="InterPro" id="IPR051079">
    <property type="entry name" value="Sorting_Nexin_Autophagy"/>
</dbReference>
<evidence type="ECO:0000256" key="5">
    <source>
        <dbReference type="ARBA" id="ARBA00022927"/>
    </source>
</evidence>
<feature type="coiled-coil region" evidence="9">
    <location>
        <begin position="556"/>
        <end position="583"/>
    </location>
</feature>
<feature type="compositionally biased region" description="Low complexity" evidence="10">
    <location>
        <begin position="449"/>
        <end position="467"/>
    </location>
</feature>
<evidence type="ECO:0000256" key="2">
    <source>
        <dbReference type="ARBA" id="ARBA00010883"/>
    </source>
</evidence>
<feature type="compositionally biased region" description="Low complexity" evidence="10">
    <location>
        <begin position="740"/>
        <end position="750"/>
    </location>
</feature>
<dbReference type="SMART" id="SM00312">
    <property type="entry name" value="PX"/>
    <property type="match status" value="1"/>
</dbReference>
<proteinExistence type="inferred from homology"/>
<dbReference type="InterPro" id="IPR028889">
    <property type="entry name" value="USP"/>
</dbReference>
<protein>
    <submittedName>
        <fullName evidence="14">Uncharacterized protein</fullName>
    </submittedName>
</protein>
<evidence type="ECO:0000256" key="10">
    <source>
        <dbReference type="SAM" id="MobiDB-lite"/>
    </source>
</evidence>
<dbReference type="Proteomes" id="UP000288859">
    <property type="component" value="Unassembled WGS sequence"/>
</dbReference>
<dbReference type="PROSITE" id="PS51283">
    <property type="entry name" value="DUSP"/>
    <property type="match status" value="1"/>
</dbReference>
<dbReference type="Pfam" id="PF00787">
    <property type="entry name" value="PX"/>
    <property type="match status" value="1"/>
</dbReference>
<feature type="region of interest" description="Disordered" evidence="10">
    <location>
        <begin position="1094"/>
        <end position="1122"/>
    </location>
</feature>
<feature type="region of interest" description="Disordered" evidence="10">
    <location>
        <begin position="1663"/>
        <end position="1726"/>
    </location>
</feature>
<dbReference type="GO" id="GO:0010008">
    <property type="term" value="C:endosome membrane"/>
    <property type="evidence" value="ECO:0007669"/>
    <property type="project" value="UniProtKB-SubCell"/>
</dbReference>
<dbReference type="Gene3D" id="3.30.2230.10">
    <property type="entry name" value="DUSP-like"/>
    <property type="match status" value="1"/>
</dbReference>
<organism evidence="14 15">
    <name type="scientific">Exophiala mesophila</name>
    <name type="common">Black yeast-like fungus</name>
    <dbReference type="NCBI Taxonomy" id="212818"/>
    <lineage>
        <taxon>Eukaryota</taxon>
        <taxon>Fungi</taxon>
        <taxon>Dikarya</taxon>
        <taxon>Ascomycota</taxon>
        <taxon>Pezizomycotina</taxon>
        <taxon>Eurotiomycetes</taxon>
        <taxon>Chaetothyriomycetidae</taxon>
        <taxon>Chaetothyriales</taxon>
        <taxon>Herpotrichiellaceae</taxon>
        <taxon>Exophiala</taxon>
    </lineage>
</organism>
<feature type="compositionally biased region" description="Basic and acidic residues" evidence="10">
    <location>
        <begin position="706"/>
        <end position="722"/>
    </location>
</feature>
<dbReference type="GO" id="GO:0042147">
    <property type="term" value="P:retrograde transport, endosome to Golgi"/>
    <property type="evidence" value="ECO:0007669"/>
    <property type="project" value="InterPro"/>
</dbReference>
<comment type="subcellular location">
    <subcellularLocation>
        <location evidence="1">Endosome membrane</location>
        <topology evidence="1">Peripheral membrane protein</topology>
    </subcellularLocation>
</comment>
<evidence type="ECO:0000256" key="9">
    <source>
        <dbReference type="SAM" id="Coils"/>
    </source>
</evidence>
<gene>
    <name evidence="14" type="ORF">B0A52_03632</name>
</gene>
<keyword evidence="4" id="KW-0967">Endosome</keyword>
<keyword evidence="3" id="KW-0813">Transport</keyword>
<feature type="compositionally biased region" description="Acidic residues" evidence="10">
    <location>
        <begin position="2150"/>
        <end position="2159"/>
    </location>
</feature>
<dbReference type="CDD" id="cd02674">
    <property type="entry name" value="Peptidase_C19R"/>
    <property type="match status" value="1"/>
</dbReference>
<dbReference type="SUPFAM" id="SSF54001">
    <property type="entry name" value="Cysteine proteinases"/>
    <property type="match status" value="1"/>
</dbReference>
<dbReference type="InterPro" id="IPR038765">
    <property type="entry name" value="Papain-like_cys_pep_sf"/>
</dbReference>
<feature type="region of interest" description="Disordered" evidence="10">
    <location>
        <begin position="1957"/>
        <end position="2021"/>
    </location>
</feature>
<evidence type="ECO:0000256" key="1">
    <source>
        <dbReference type="ARBA" id="ARBA00004481"/>
    </source>
</evidence>
<feature type="compositionally biased region" description="Polar residues" evidence="10">
    <location>
        <begin position="1544"/>
        <end position="1563"/>
    </location>
</feature>
<evidence type="ECO:0000256" key="7">
    <source>
        <dbReference type="ARBA" id="ARBA00023121"/>
    </source>
</evidence>
<feature type="compositionally biased region" description="Pro residues" evidence="10">
    <location>
        <begin position="1709"/>
        <end position="1719"/>
    </location>
</feature>
<dbReference type="CDD" id="cd06867">
    <property type="entry name" value="PX_SNX41_42"/>
    <property type="match status" value="1"/>
</dbReference>
<feature type="region of interest" description="Disordered" evidence="10">
    <location>
        <begin position="1493"/>
        <end position="1563"/>
    </location>
</feature>
<dbReference type="Gene3D" id="1.20.1270.60">
    <property type="entry name" value="Arfaptin homology (AH) domain/BAR domain"/>
    <property type="match status" value="2"/>
</dbReference>
<dbReference type="PROSITE" id="PS50195">
    <property type="entry name" value="PX"/>
    <property type="match status" value="1"/>
</dbReference>
<dbReference type="InterPro" id="IPR018200">
    <property type="entry name" value="USP_CS"/>
</dbReference>
<dbReference type="Pfam" id="PF00443">
    <property type="entry name" value="UCH"/>
    <property type="match status" value="1"/>
</dbReference>
<dbReference type="SUPFAM" id="SSF143791">
    <property type="entry name" value="DUSP-like"/>
    <property type="match status" value="1"/>
</dbReference>
<dbReference type="Gene3D" id="3.90.70.10">
    <property type="entry name" value="Cysteine proteinases"/>
    <property type="match status" value="2"/>
</dbReference>
<feature type="region of interest" description="Disordered" evidence="10">
    <location>
        <begin position="1"/>
        <end position="83"/>
    </location>
</feature>
<dbReference type="InterPro" id="IPR035927">
    <property type="entry name" value="DUSP-like_sf"/>
</dbReference>
<dbReference type="PANTHER" id="PTHR46979:SF2">
    <property type="entry name" value="SORTING NEXIN-41"/>
    <property type="match status" value="1"/>
</dbReference>
<dbReference type="PANTHER" id="PTHR46979">
    <property type="entry name" value="SORTING NEXIN-41"/>
    <property type="match status" value="1"/>
</dbReference>
<evidence type="ECO:0000313" key="15">
    <source>
        <dbReference type="Proteomes" id="UP000288859"/>
    </source>
</evidence>
<keyword evidence="6" id="KW-0072">Autophagy</keyword>
<keyword evidence="7" id="KW-0446">Lipid-binding</keyword>
<feature type="region of interest" description="Disordered" evidence="10">
    <location>
        <begin position="444"/>
        <end position="529"/>
    </location>
</feature>
<feature type="compositionally biased region" description="Basic and acidic residues" evidence="10">
    <location>
        <begin position="2091"/>
        <end position="2104"/>
    </location>
</feature>
<dbReference type="PROSITE" id="PS50235">
    <property type="entry name" value="USP_3"/>
    <property type="match status" value="1"/>
</dbReference>
<dbReference type="OrthoDB" id="952271at2759"/>
<feature type="compositionally biased region" description="Acidic residues" evidence="10">
    <location>
        <begin position="1507"/>
        <end position="1520"/>
    </location>
</feature>
<keyword evidence="5" id="KW-0653">Protein transport</keyword>
<dbReference type="Pfam" id="PF06337">
    <property type="entry name" value="DUSP"/>
    <property type="match status" value="1"/>
</dbReference>
<feature type="region of interest" description="Disordered" evidence="10">
    <location>
        <begin position="223"/>
        <end position="274"/>
    </location>
</feature>
<feature type="compositionally biased region" description="Polar residues" evidence="10">
    <location>
        <begin position="696"/>
        <end position="705"/>
    </location>
</feature>
<sequence>MWDEEDNNPYGSFTRQDSSGIAANPALSTSYSHEPSSPPSSQSSPNQPPQFLSKPNNISDDEDGEEPARTEGQSLTPPKGGYDSRVQQLLYENPDLEIIITDAGKSSDGGYIVYRIRTGDIEVARRYSEFNSLRAALVNLHPTLVVPPIPEKHSMADYAAKPTKAKEDAGIIDQRKRMLAVFLNRCRRMNEVVEDGVWWRFLDPNSSWNEVLHAHPVSSVPKNNLKAPPLDPANPTPAHNWLPIPSSSAKIRPGQTSSSGTPISPPEQSFPSSAAHTVPGPQIFGRFPLASDKLSETDLDPYFVNFEASTRELELLLQGNIEKVNRRTLEHLTKLSADLAELGARYNGFSLSEQSPTVAAAIERIGQAVDSTYISTEELALGLGATFAEPMRESAQFAGVVRNVLRYRVLKRVQQDMTREDLDKKRALLESLERSEQEAKRIDAYLAGSTTLPTSPRRTSSSASARSIPERVTPEAPEETASVDSDFPPTHGENPTSPQATGQSQWQPPSQPGPNTPNHKKSPSGNFVTNKIFGSFRHAVNGFVDVDPERTRRDQMGKTRESLTQLEQALEVSEKDVRDATQGVMKDLKRFQKEKEDDLQRYMISYARCHIEWARKNLETWVQNFTLNPLSRTFTVRDMPASQKQNHLSQSKDDLSRPLRSASPAIKRPASDMGAQEREHYDSDVEMGDNEVPLPTSASAQTSPDTKAKQQDTGQRHRERSSAESLTTQADPKILHHPASDNSANSAPDSLIPSPSNQSTAGSSLNSDVYALPPTDASPPSLDLQVTKITQLLQTEPQEGDKGYLVSQKWIFRVQARSSFATDLVNVPKSATDGEIGPVDNSDLAMIIEDSGKLLDEAGHPYVALRPGLTLSEDYQIFSQEAWDLVISWYGLAKESPVLIRYAHDSQADDAELSNVQYELYPPIFSFLKLPAEHTSQTQREANLPPPRLVASRKKPFMQWLKEGKQLVGIDMNTKVRVWRILGGLKKTGTSSLTPVASRSSSPAPGSEIVASAGDRMLLDVNTFISLQPGEHREDLKVNDETANPKYNGRTTLGTVGLGRDEVICLEEQKSGKEEWPSENSKLSIKGLKTAAKNLAPSGRSSPAPGGMVTRGRSKQAGRPRGITGLSNLGNTCYMNSALQCIRSVKELTDYFLFDAWKTDLNPGNPLGHRGDVAKAYAHLLHQIYDESATSTNPSRFKATIGRCGPSFAGYQQQDSQEFLLFLLDGLQEDLNRVLVKPYMPNPDSTDEMVHDHAALKAFADKNWEIFKARNDSVITDLFAGMYKSTLTCPVCSKVSIIFDPFNNLTLQLPIENTWAKEVLYFPLHKRPYRIDVDIDKHSSISVLKDYISKRTNADPQRLLVAESYKNKIYKIFDNNTVISEANIQTADIICVYELSSIPTNYNPNKAKRFSLYTIREPEDDLVEEDSPEADRLLVPMYNRLAKNSTSRVTSKHFFGQPTYLVLDREDRATYQGVLKKILGNVAGMTTRDILSESDGVNVGEGASTSEDSDTVVMADDDSNSDSNPTVAASVQGEDGLVDVSMRDASQTPETSSQADVSPTDSILQTDANVPRIFRNLFTINVAATGEGIPTGWSQITENQDYDNIISRVPKRVAHRPAKSNGSLNLTNGETESTSSEDELAGDIEHDESLVSSDEDDVDANTIPVENQSVEDHTPLHTAMKSRNPKSKKGKRQQKRAAQNDKKRLQRRTPPPPPQPQPKPKGTALVRPGECIVLDWNPEAYDALFSGAEGDAEQFHGAPTWKSVSLYHDEELVARRALRQSRKKNGVTLDDCLAEFGKAEVLSEQNSWYCPRCKEHRRAEKTYELWKVPDILVMHLKRFSSNRNFRDKLEVRVDYPIEGLDLSSMVRDREEGKSLVYDLIAVDNHYGGLGGGHYTAYAKNITNGTWYDYNDSHVSSRQDSRQVVTNAAYLLFYRRRETPKGRPLGGPRLETIYANHDAAADSETPQESRESSPGTGEGPRLGVSSHNGSPSAFKADQGHRVGADGLSQESQGHGLLAGTGHQKRLSDTALLDDLPGYSEMQVDDADEAINMDYQPASQPGASLPWEEHAGWGFDQISNQHRLPQPSEDGILGDHDSNDSTRVEGDAASPTDSLLLETDSELTNMIYSEPDYGVRSSRESAPPPEISSGSMDDEDDDDLPVVELKANP</sequence>
<feature type="domain" description="USP" evidence="12">
    <location>
        <begin position="1124"/>
        <end position="1936"/>
    </location>
</feature>
<feature type="compositionally biased region" description="Basic residues" evidence="10">
    <location>
        <begin position="1683"/>
        <end position="1695"/>
    </location>
</feature>
<evidence type="ECO:0000259" key="12">
    <source>
        <dbReference type="PROSITE" id="PS50235"/>
    </source>
</evidence>
<accession>A0A438N9Z1</accession>
<comment type="similarity">
    <text evidence="2">Belongs to the sorting nexin family.</text>
</comment>
<dbReference type="InterPro" id="IPR036871">
    <property type="entry name" value="PX_dom_sf"/>
</dbReference>
<keyword evidence="9" id="KW-0175">Coiled coil</keyword>
<feature type="region of interest" description="Disordered" evidence="10">
    <location>
        <begin position="640"/>
        <end position="781"/>
    </location>
</feature>
<evidence type="ECO:0000256" key="3">
    <source>
        <dbReference type="ARBA" id="ARBA00022448"/>
    </source>
</evidence>
<comment type="caution">
    <text evidence="14">The sequence shown here is derived from an EMBL/GenBank/DDBJ whole genome shotgun (WGS) entry which is preliminary data.</text>
</comment>
<feature type="region of interest" description="Disordered" evidence="10">
    <location>
        <begin position="2077"/>
        <end position="2167"/>
    </location>
</feature>
<dbReference type="GO" id="GO:0006914">
    <property type="term" value="P:autophagy"/>
    <property type="evidence" value="ECO:0007669"/>
    <property type="project" value="UniProtKB-KW"/>
</dbReference>
<keyword evidence="8" id="KW-0472">Membrane</keyword>
<feature type="compositionally biased region" description="Polar residues" evidence="10">
    <location>
        <begin position="9"/>
        <end position="21"/>
    </location>
</feature>
<evidence type="ECO:0000256" key="4">
    <source>
        <dbReference type="ARBA" id="ARBA00022753"/>
    </source>
</evidence>
<feature type="compositionally biased region" description="Polar residues" evidence="10">
    <location>
        <begin position="245"/>
        <end position="274"/>
    </location>
</feature>
<dbReference type="GO" id="GO:0005829">
    <property type="term" value="C:cytosol"/>
    <property type="evidence" value="ECO:0007669"/>
    <property type="project" value="GOC"/>
</dbReference>
<evidence type="ECO:0000259" key="11">
    <source>
        <dbReference type="PROSITE" id="PS50195"/>
    </source>
</evidence>
<dbReference type="GO" id="GO:0015031">
    <property type="term" value="P:protein transport"/>
    <property type="evidence" value="ECO:0007669"/>
    <property type="project" value="UniProtKB-KW"/>
</dbReference>
<dbReference type="SUPFAM" id="SSF64268">
    <property type="entry name" value="PX domain"/>
    <property type="match status" value="1"/>
</dbReference>
<dbReference type="PROSITE" id="PS00973">
    <property type="entry name" value="USP_2"/>
    <property type="match status" value="1"/>
</dbReference>
<dbReference type="GO" id="GO:0035091">
    <property type="term" value="F:phosphatidylinositol binding"/>
    <property type="evidence" value="ECO:0007669"/>
    <property type="project" value="InterPro"/>
</dbReference>
<feature type="compositionally biased region" description="Polar residues" evidence="10">
    <location>
        <begin position="753"/>
        <end position="767"/>
    </location>
</feature>
<dbReference type="InterPro" id="IPR044106">
    <property type="entry name" value="PX_Snx41/Atg20"/>
</dbReference>